<dbReference type="GO" id="GO:0000785">
    <property type="term" value="C:chromatin"/>
    <property type="evidence" value="ECO:0000318"/>
    <property type="project" value="GO_Central"/>
</dbReference>
<dbReference type="PROSITE" id="PS50868">
    <property type="entry name" value="POST_SET"/>
    <property type="match status" value="1"/>
</dbReference>
<dbReference type="SMART" id="SM00508">
    <property type="entry name" value="PostSET"/>
    <property type="match status" value="1"/>
</dbReference>
<dbReference type="Proteomes" id="UP000001940">
    <property type="component" value="Chromosome X"/>
</dbReference>
<dbReference type="InterPro" id="IPR006560">
    <property type="entry name" value="AWS_dom"/>
</dbReference>
<evidence type="ECO:0000313" key="13">
    <source>
        <dbReference type="Proteomes" id="UP000001940"/>
    </source>
</evidence>
<dbReference type="PaxDb" id="6239-K09F5.5"/>
<dbReference type="SMR" id="Q21404"/>
<proteinExistence type="predicted"/>
<evidence type="ECO:0000256" key="4">
    <source>
        <dbReference type="ARBA" id="ARBA00022603"/>
    </source>
</evidence>
<dbReference type="eggNOG" id="KOG4442">
    <property type="taxonomic scope" value="Eukaryota"/>
</dbReference>
<evidence type="ECO:0000256" key="2">
    <source>
        <dbReference type="ARBA" id="ARBA00004286"/>
    </source>
</evidence>
<keyword evidence="3" id="KW-0158">Chromosome</keyword>
<dbReference type="GO" id="GO:0006355">
    <property type="term" value="P:regulation of DNA-templated transcription"/>
    <property type="evidence" value="ECO:0000318"/>
    <property type="project" value="GO_Central"/>
</dbReference>
<dbReference type="AGR" id="WB:WBGene00019584"/>
<dbReference type="InterPro" id="IPR001214">
    <property type="entry name" value="SET_dom"/>
</dbReference>
<dbReference type="GeneID" id="187229"/>
<dbReference type="SMART" id="SM00570">
    <property type="entry name" value="AWS"/>
    <property type="match status" value="1"/>
</dbReference>
<evidence type="ECO:0000259" key="10">
    <source>
        <dbReference type="PROSITE" id="PS50868"/>
    </source>
</evidence>
<dbReference type="InterPro" id="IPR046341">
    <property type="entry name" value="SET_dom_sf"/>
</dbReference>
<dbReference type="GO" id="GO:0046975">
    <property type="term" value="F:histone H3K36 methyltransferase activity"/>
    <property type="evidence" value="ECO:0000318"/>
    <property type="project" value="GO_Central"/>
</dbReference>
<dbReference type="IntAct" id="Q21404">
    <property type="interactions" value="1"/>
</dbReference>
<dbReference type="GO" id="GO:0032259">
    <property type="term" value="P:methylation"/>
    <property type="evidence" value="ECO:0007669"/>
    <property type="project" value="UniProtKB-KW"/>
</dbReference>
<gene>
    <name evidence="12 14" type="primary">set-12</name>
    <name evidence="12" type="ORF">CELE_K09F5.5</name>
    <name evidence="14" type="ORF">K09F5.5</name>
</gene>
<evidence type="ECO:0000256" key="1">
    <source>
        <dbReference type="ARBA" id="ARBA00004123"/>
    </source>
</evidence>
<dbReference type="AlphaFoldDB" id="Q21404"/>
<feature type="domain" description="AWS" evidence="11">
    <location>
        <begin position="38"/>
        <end position="93"/>
    </location>
</feature>
<comment type="subcellular location">
    <subcellularLocation>
        <location evidence="2">Chromosome</location>
    </subcellularLocation>
    <subcellularLocation>
        <location evidence="1">Nucleus</location>
    </subcellularLocation>
</comment>
<feature type="region of interest" description="Disordered" evidence="8">
    <location>
        <begin position="235"/>
        <end position="332"/>
    </location>
</feature>
<evidence type="ECO:0000256" key="5">
    <source>
        <dbReference type="ARBA" id="ARBA00022679"/>
    </source>
</evidence>
<feature type="domain" description="SET" evidence="9">
    <location>
        <begin position="95"/>
        <end position="215"/>
    </location>
</feature>
<dbReference type="HOGENOM" id="CLU_710250_0_0_1"/>
<accession>Q21404</accession>
<evidence type="ECO:0000259" key="9">
    <source>
        <dbReference type="PROSITE" id="PS50280"/>
    </source>
</evidence>
<keyword evidence="6" id="KW-0949">S-adenosyl-L-methionine</keyword>
<dbReference type="Gene3D" id="2.170.270.10">
    <property type="entry name" value="SET domain"/>
    <property type="match status" value="1"/>
</dbReference>
<protein>
    <submittedName>
        <fullName evidence="12">SET domain-containing protein</fullName>
    </submittedName>
</protein>
<dbReference type="FunCoup" id="Q21404">
    <property type="interactions" value="104"/>
</dbReference>
<organism evidence="12 13">
    <name type="scientific">Caenorhabditis elegans</name>
    <dbReference type="NCBI Taxonomy" id="6239"/>
    <lineage>
        <taxon>Eukaryota</taxon>
        <taxon>Metazoa</taxon>
        <taxon>Ecdysozoa</taxon>
        <taxon>Nematoda</taxon>
        <taxon>Chromadorea</taxon>
        <taxon>Rhabditida</taxon>
        <taxon>Rhabditina</taxon>
        <taxon>Rhabditomorpha</taxon>
        <taxon>Rhabditoidea</taxon>
        <taxon>Rhabditidae</taxon>
        <taxon>Peloderinae</taxon>
        <taxon>Caenorhabditis</taxon>
    </lineage>
</organism>
<evidence type="ECO:0000256" key="8">
    <source>
        <dbReference type="SAM" id="MobiDB-lite"/>
    </source>
</evidence>
<dbReference type="InterPro" id="IPR003616">
    <property type="entry name" value="Post-SET_dom"/>
</dbReference>
<dbReference type="GO" id="GO:0005634">
    <property type="term" value="C:nucleus"/>
    <property type="evidence" value="ECO:0000318"/>
    <property type="project" value="GO_Central"/>
</dbReference>
<keyword evidence="5" id="KW-0808">Transferase</keyword>
<dbReference type="CTD" id="187229"/>
<dbReference type="PANTHER" id="PTHR22884">
    <property type="entry name" value="SET DOMAIN PROTEINS"/>
    <property type="match status" value="1"/>
</dbReference>
<dbReference type="OrthoDB" id="5838894at2759"/>
<keyword evidence="4" id="KW-0489">Methyltransferase</keyword>
<sequence length="389" mass="43705">MPGTRASTNKKTQLTKKNNSVFVYNTDPKFFPNTRRMDYSFICSPKRKTGLLTVTSCKCGTDCTTEECSNFANHRECPRGCSNCENQRFRKRQFCGVETFLTDNGIGHGLRATEEIATGKLILEYRGEAITKAEHNKRVKRYKKDGIKHSYSFEVGRNYYVDPTRKGNSARFINHSCNPNALVKVWTVPDRPMKSLGIFASKVIKPGEEITFDYGTSFRNDQPCQCGEAACRGWIGKPSTSEVPKDVSKELKKRGRKPKMDPTAPISTTSTGGGDKGKLSGTIPVPKSRRGRKRKTDVTAPVPLATKTKRHSPPAENESEDKENVKPPSEEDITNAMNNLLNKTYDNQNGVLDECRSIMGNLECKSYEHMVHKRVLFLLEKNMGLNSRL</sequence>
<dbReference type="WormBase" id="K09F5.5">
    <property type="protein sequence ID" value="CE35742"/>
    <property type="gene ID" value="WBGene00019584"/>
    <property type="gene designation" value="set-12"/>
</dbReference>
<dbReference type="PROSITE" id="PS50280">
    <property type="entry name" value="SET"/>
    <property type="match status" value="1"/>
</dbReference>
<evidence type="ECO:0000313" key="12">
    <source>
        <dbReference type="EMBL" id="CCD67568.1"/>
    </source>
</evidence>
<keyword evidence="7" id="KW-0539">Nucleus</keyword>
<dbReference type="PIR" id="T16601">
    <property type="entry name" value="T16601"/>
</dbReference>
<evidence type="ECO:0000313" key="14">
    <source>
        <dbReference type="WormBase" id="K09F5.5"/>
    </source>
</evidence>
<feature type="domain" description="Post-SET" evidence="10">
    <location>
        <begin position="220"/>
        <end position="236"/>
    </location>
</feature>
<dbReference type="UCSC" id="K09F5.5">
    <property type="organism name" value="c. elegans"/>
</dbReference>
<dbReference type="InterPro" id="IPR050777">
    <property type="entry name" value="SET2_Histone-Lys_MeTrsfase"/>
</dbReference>
<dbReference type="EMBL" id="BX284606">
    <property type="protein sequence ID" value="CCD67568.1"/>
    <property type="molecule type" value="Genomic_DNA"/>
</dbReference>
<dbReference type="PhylomeDB" id="Q21404"/>
<dbReference type="Pfam" id="PF00856">
    <property type="entry name" value="SET"/>
    <property type="match status" value="1"/>
</dbReference>
<dbReference type="KEGG" id="cel:CELE_K09F5.5"/>
<dbReference type="RefSeq" id="NP_509306.2">
    <property type="nucleotide sequence ID" value="NM_076905.6"/>
</dbReference>
<dbReference type="STRING" id="6239.K09F5.5.1"/>
<name>Q21404_CAEEL</name>
<dbReference type="SUPFAM" id="SSF82199">
    <property type="entry name" value="SET domain"/>
    <property type="match status" value="1"/>
</dbReference>
<evidence type="ECO:0000256" key="3">
    <source>
        <dbReference type="ARBA" id="ARBA00022454"/>
    </source>
</evidence>
<evidence type="ECO:0000256" key="6">
    <source>
        <dbReference type="ARBA" id="ARBA00022691"/>
    </source>
</evidence>
<evidence type="ECO:0000256" key="7">
    <source>
        <dbReference type="ARBA" id="ARBA00023242"/>
    </source>
</evidence>
<dbReference type="Bgee" id="WBGene00019584">
    <property type="expression patterns" value="Expressed in germ line (C elegans) and 4 other cell types or tissues"/>
</dbReference>
<reference evidence="12 13" key="1">
    <citation type="journal article" date="1998" name="Science">
        <title>Genome sequence of the nematode C. elegans: a platform for investigating biology.</title>
        <authorList>
            <consortium name="The C. elegans sequencing consortium"/>
            <person name="Sulson J.E."/>
            <person name="Waterston R."/>
        </authorList>
    </citation>
    <scope>NUCLEOTIDE SEQUENCE [LARGE SCALE GENOMIC DNA]</scope>
    <source>
        <strain evidence="12 13">Bristol N2</strain>
    </source>
</reference>
<dbReference type="SMART" id="SM00317">
    <property type="entry name" value="SET"/>
    <property type="match status" value="1"/>
</dbReference>
<dbReference type="InParanoid" id="Q21404"/>
<dbReference type="PROSITE" id="PS51215">
    <property type="entry name" value="AWS"/>
    <property type="match status" value="1"/>
</dbReference>
<keyword evidence="13" id="KW-1185">Reference proteome</keyword>
<evidence type="ECO:0000259" key="11">
    <source>
        <dbReference type="PROSITE" id="PS51215"/>
    </source>
</evidence>